<dbReference type="OMA" id="NPTTYLI"/>
<protein>
    <submittedName>
        <fullName evidence="3">Phospholipase, putative</fullName>
        <ecNumber evidence="3">2.3.1.43</ecNumber>
    </submittedName>
</protein>
<dbReference type="InterPro" id="IPR003386">
    <property type="entry name" value="LACT/PDAT_acylTrfase"/>
</dbReference>
<evidence type="ECO:0000256" key="2">
    <source>
        <dbReference type="SAM" id="SignalP"/>
    </source>
</evidence>
<dbReference type="AlphaFoldDB" id="A0A1J1H848"/>
<keyword evidence="3" id="KW-0808">Transferase</keyword>
<dbReference type="VEuPathDB" id="PlasmoDB:PRELSG_1119000"/>
<dbReference type="KEGG" id="prel:PRELSG_1119000"/>
<dbReference type="EC" id="2.3.1.43" evidence="3"/>
<dbReference type="SUPFAM" id="SSF53474">
    <property type="entry name" value="alpha/beta-Hydrolases"/>
    <property type="match status" value="1"/>
</dbReference>
<organism evidence="3 4">
    <name type="scientific">Plasmodium relictum</name>
    <dbReference type="NCBI Taxonomy" id="85471"/>
    <lineage>
        <taxon>Eukaryota</taxon>
        <taxon>Sar</taxon>
        <taxon>Alveolata</taxon>
        <taxon>Apicomplexa</taxon>
        <taxon>Aconoidasida</taxon>
        <taxon>Haemosporida</taxon>
        <taxon>Plasmodiidae</taxon>
        <taxon>Plasmodium</taxon>
        <taxon>Plasmodium (Haemamoeba)</taxon>
    </lineage>
</organism>
<reference evidence="3 4" key="1">
    <citation type="submission" date="2015-04" db="EMBL/GenBank/DDBJ databases">
        <authorList>
            <consortium name="Pathogen Informatics"/>
        </authorList>
    </citation>
    <scope>NUCLEOTIDE SEQUENCE [LARGE SCALE GENOMIC DNA]</scope>
    <source>
        <strain evidence="3 4">SGS1</strain>
    </source>
</reference>
<dbReference type="GeneID" id="39736968"/>
<proteinExistence type="predicted"/>
<evidence type="ECO:0000256" key="1">
    <source>
        <dbReference type="SAM" id="MobiDB-lite"/>
    </source>
</evidence>
<dbReference type="Proteomes" id="UP000220158">
    <property type="component" value="Chromosome 11"/>
</dbReference>
<accession>A0A1J1H848</accession>
<keyword evidence="4" id="KW-1185">Reference proteome</keyword>
<dbReference type="RefSeq" id="XP_028533846.1">
    <property type="nucleotide sequence ID" value="XM_028677460.1"/>
</dbReference>
<dbReference type="GO" id="GO:0006629">
    <property type="term" value="P:lipid metabolic process"/>
    <property type="evidence" value="ECO:0007669"/>
    <property type="project" value="InterPro"/>
</dbReference>
<dbReference type="Gene3D" id="3.40.50.1820">
    <property type="entry name" value="alpha/beta hydrolase"/>
    <property type="match status" value="1"/>
</dbReference>
<dbReference type="EMBL" id="LN835306">
    <property type="protein sequence ID" value="CRH00844.1"/>
    <property type="molecule type" value="Genomic_DNA"/>
</dbReference>
<feature type="compositionally biased region" description="Basic and acidic residues" evidence="1">
    <location>
        <begin position="84"/>
        <end position="199"/>
    </location>
</feature>
<name>A0A1J1H848_PLARL</name>
<dbReference type="OrthoDB" id="190846at2759"/>
<feature type="signal peptide" evidence="2">
    <location>
        <begin position="1"/>
        <end position="21"/>
    </location>
</feature>
<gene>
    <name evidence="3" type="primary">PL</name>
    <name evidence="3" type="ORF">PRELSG_1119000</name>
</gene>
<evidence type="ECO:0000313" key="4">
    <source>
        <dbReference type="Proteomes" id="UP000220158"/>
    </source>
</evidence>
<feature type="region of interest" description="Disordered" evidence="1">
    <location>
        <begin position="83"/>
        <end position="199"/>
    </location>
</feature>
<keyword evidence="2" id="KW-0732">Signal</keyword>
<dbReference type="InterPro" id="IPR029058">
    <property type="entry name" value="AB_hydrolase_fold"/>
</dbReference>
<evidence type="ECO:0000313" key="3">
    <source>
        <dbReference type="EMBL" id="CRH00844.1"/>
    </source>
</evidence>
<dbReference type="Pfam" id="PF02450">
    <property type="entry name" value="LCAT"/>
    <property type="match status" value="1"/>
</dbReference>
<dbReference type="PANTHER" id="PTHR11440">
    <property type="entry name" value="LECITHIN-CHOLESTEROL ACYLTRANSFERASE-RELATED"/>
    <property type="match status" value="1"/>
</dbReference>
<sequence length="686" mass="79601">MSTLFYLFILYNFLHCSLVLTKNSSLDEFASFLLRGPYRLTFGDSYTTGEVFDENDEENHPLYSKENEGKIKKVKGEEIDEVDRETGEMNRETGEVDRETGEVNRETGEVDRETGEVNRETGEVDRETGEVNRETGEVDRETGEVNRETGEVDRETGEVNRETGEVDRETGEVNRETGEVDRETGEVNRETGEVDRETGEVDREIGELYNEEFELDNFKREKQALLKKNSVQKEEQQHDKMKGYIKWTREETKKDNDKKNYIEIYNPTTYLIPGVGGSTLIAEYKNAQINSCGKNVLNSKPFRIWLSLSRLFSIKSNLYCTFDTLRLIYDEKKNSYINQKGVNIRVESYGSLKGVDYLDYFNNNGIGLTKYYNVISSHFISNGYINGESIIGAPYDWRYPLYQQKYDILKAHIEYNYEMRNKKKVNLIGHSFGGLFINFFLSRVVDDEWKDKYLNSVIYINSPFKGSFKTIRALLHGNRDFISFSISKIVKLSISEGMMKAIGNSIGSLFDLIPYREYFEHDQIVILMNLDDNPIDNEKIQSLVKSCGLYDPECYTNRTDVKLRVYTLSNWHNLLSPELKMRYENHLIYTDRNFSMDHGVPIFCIYSTTKKKSTEHLLFFQSPDLSKEPFIYYGEGDGTVPLESLESCSNFANTEVKYFKEIDHSGVLRSNDVAKYIYSKAHIIYD</sequence>
<dbReference type="GO" id="GO:0004607">
    <property type="term" value="F:phosphatidylcholine-sterol O-acyltransferase activity"/>
    <property type="evidence" value="ECO:0007669"/>
    <property type="project" value="UniProtKB-EC"/>
</dbReference>
<keyword evidence="3" id="KW-0012">Acyltransferase</keyword>
<feature type="chain" id="PRO_5012317367" evidence="2">
    <location>
        <begin position="22"/>
        <end position="686"/>
    </location>
</feature>
<dbReference type="Gene3D" id="1.10.287.950">
    <property type="entry name" value="Methyl-accepting chemotaxis protein"/>
    <property type="match status" value="1"/>
</dbReference>